<dbReference type="InterPro" id="IPR016084">
    <property type="entry name" value="Haem_Oase-like_multi-hlx"/>
</dbReference>
<keyword evidence="2" id="KW-1185">Reference proteome</keyword>
<reference evidence="1 2" key="1">
    <citation type="submission" date="2019-02" db="EMBL/GenBank/DDBJ databases">
        <title>Deep-cultivation of Planctomycetes and their phenomic and genomic characterization uncovers novel biology.</title>
        <authorList>
            <person name="Wiegand S."/>
            <person name="Jogler M."/>
            <person name="Boedeker C."/>
            <person name="Pinto D."/>
            <person name="Vollmers J."/>
            <person name="Rivas-Marin E."/>
            <person name="Kohn T."/>
            <person name="Peeters S.H."/>
            <person name="Heuer A."/>
            <person name="Rast P."/>
            <person name="Oberbeckmann S."/>
            <person name="Bunk B."/>
            <person name="Jeske O."/>
            <person name="Meyerdierks A."/>
            <person name="Storesund J.E."/>
            <person name="Kallscheuer N."/>
            <person name="Luecker S."/>
            <person name="Lage O.M."/>
            <person name="Pohl T."/>
            <person name="Merkel B.J."/>
            <person name="Hornburger P."/>
            <person name="Mueller R.-W."/>
            <person name="Bruemmer F."/>
            <person name="Labrenz M."/>
            <person name="Spormann A.M."/>
            <person name="Op den Camp H."/>
            <person name="Overmann J."/>
            <person name="Amann R."/>
            <person name="Jetten M.S.M."/>
            <person name="Mascher T."/>
            <person name="Medema M.H."/>
            <person name="Devos D.P."/>
            <person name="Kaster A.-K."/>
            <person name="Ovreas L."/>
            <person name="Rohde M."/>
            <person name="Galperin M.Y."/>
            <person name="Jogler C."/>
        </authorList>
    </citation>
    <scope>NUCLEOTIDE SEQUENCE [LARGE SCALE GENOMIC DNA]</scope>
    <source>
        <strain evidence="1 2">ETA_A8</strain>
    </source>
</reference>
<name>A0A517YEA2_9BACT</name>
<dbReference type="InterPro" id="IPR024423">
    <property type="entry name" value="DUF3050"/>
</dbReference>
<evidence type="ECO:0008006" key="3">
    <source>
        <dbReference type="Google" id="ProtNLM"/>
    </source>
</evidence>
<dbReference type="KEGG" id="aagg:ETAA8_36540"/>
<dbReference type="RefSeq" id="WP_145091022.1">
    <property type="nucleotide sequence ID" value="NZ_CP036274.1"/>
</dbReference>
<dbReference type="OrthoDB" id="9791270at2"/>
<protein>
    <recommendedName>
        <fullName evidence="3">DUF3050 domain-containing protein</fullName>
    </recommendedName>
</protein>
<sequence length="258" mass="28408">MPASAGLDHIQQHLLPLRQQLLAHPLYSRIDSLPALRTFMQHHVFAVWDFMSLLKTLQQRLCCVNVPWLPPVNGQAARLINEIVLGEESDEDGQGSYASHYDLYHRAMIACGADTGPIDRFGRLLQGGLSVDAALGEAELPASVRQFVAHTFQILATGNLAAIAAAFTFGREDLLPAVFQRIVDELNVESSGGLDQFQFYLQRHIQLDGDHHGPMAGQLVEMLCGHDPAQWQAAERAAISSLQARLVLWDGMLAAIEK</sequence>
<dbReference type="Proteomes" id="UP000315017">
    <property type="component" value="Chromosome"/>
</dbReference>
<accession>A0A517YEA2</accession>
<evidence type="ECO:0000313" key="2">
    <source>
        <dbReference type="Proteomes" id="UP000315017"/>
    </source>
</evidence>
<organism evidence="1 2">
    <name type="scientific">Anatilimnocola aggregata</name>
    <dbReference type="NCBI Taxonomy" id="2528021"/>
    <lineage>
        <taxon>Bacteria</taxon>
        <taxon>Pseudomonadati</taxon>
        <taxon>Planctomycetota</taxon>
        <taxon>Planctomycetia</taxon>
        <taxon>Pirellulales</taxon>
        <taxon>Pirellulaceae</taxon>
        <taxon>Anatilimnocola</taxon>
    </lineage>
</organism>
<dbReference type="SUPFAM" id="SSF48613">
    <property type="entry name" value="Heme oxygenase-like"/>
    <property type="match status" value="1"/>
</dbReference>
<proteinExistence type="predicted"/>
<dbReference type="AlphaFoldDB" id="A0A517YEA2"/>
<dbReference type="Pfam" id="PF11251">
    <property type="entry name" value="DUF3050"/>
    <property type="match status" value="1"/>
</dbReference>
<gene>
    <name evidence="1" type="ORF">ETAA8_36540</name>
</gene>
<dbReference type="Gene3D" id="1.20.910.10">
    <property type="entry name" value="Heme oxygenase-like"/>
    <property type="match status" value="1"/>
</dbReference>
<dbReference type="EMBL" id="CP036274">
    <property type="protein sequence ID" value="QDU28551.1"/>
    <property type="molecule type" value="Genomic_DNA"/>
</dbReference>
<evidence type="ECO:0000313" key="1">
    <source>
        <dbReference type="EMBL" id="QDU28551.1"/>
    </source>
</evidence>